<name>A0A2T7UA54_9BURK</name>
<evidence type="ECO:0000256" key="1">
    <source>
        <dbReference type="SAM" id="Phobius"/>
    </source>
</evidence>
<dbReference type="RefSeq" id="WP_053170910.1">
    <property type="nucleotide sequence ID" value="NZ_LFYT02000028.1"/>
</dbReference>
<gene>
    <name evidence="2" type="ORF">H663_016895</name>
</gene>
<evidence type="ECO:0000313" key="2">
    <source>
        <dbReference type="EMBL" id="PVE41554.1"/>
    </source>
</evidence>
<reference evidence="2" key="1">
    <citation type="submission" date="2017-04" db="EMBL/GenBank/DDBJ databases">
        <title>Unexpected and diverse lifestyles within the genus Limnohabitans.</title>
        <authorList>
            <person name="Kasalicky V."/>
            <person name="Mehrshad M."/>
            <person name="Andrei S.-A."/>
            <person name="Salcher M."/>
            <person name="Kratochvilova H."/>
            <person name="Simek K."/>
            <person name="Ghai R."/>
        </authorList>
    </citation>
    <scope>NUCLEOTIDE SEQUENCE [LARGE SCALE GENOMIC DNA]</scope>
    <source>
        <strain evidence="2">II-D5</strain>
    </source>
</reference>
<comment type="caution">
    <text evidence="2">The sequence shown here is derived from an EMBL/GenBank/DDBJ whole genome shotgun (WGS) entry which is preliminary data.</text>
</comment>
<dbReference type="EMBL" id="LFYT02000028">
    <property type="protein sequence ID" value="PVE41554.1"/>
    <property type="molecule type" value="Genomic_DNA"/>
</dbReference>
<accession>A0A2T7UA54</accession>
<dbReference type="Proteomes" id="UP000037507">
    <property type="component" value="Unassembled WGS sequence"/>
</dbReference>
<dbReference type="AlphaFoldDB" id="A0A2T7UA54"/>
<dbReference type="STRING" id="1293045.H663_06180"/>
<proteinExistence type="predicted"/>
<keyword evidence="1" id="KW-0812">Transmembrane</keyword>
<organism evidence="2 3">
    <name type="scientific">Limnohabitans planktonicus II-D5</name>
    <dbReference type="NCBI Taxonomy" id="1293045"/>
    <lineage>
        <taxon>Bacteria</taxon>
        <taxon>Pseudomonadati</taxon>
        <taxon>Pseudomonadota</taxon>
        <taxon>Betaproteobacteria</taxon>
        <taxon>Burkholderiales</taxon>
        <taxon>Comamonadaceae</taxon>
        <taxon>Limnohabitans</taxon>
    </lineage>
</organism>
<keyword evidence="3" id="KW-1185">Reference proteome</keyword>
<protein>
    <recommendedName>
        <fullName evidence="4">DUF2970 domain-containing protein</fullName>
    </recommendedName>
</protein>
<keyword evidence="1" id="KW-1133">Transmembrane helix</keyword>
<dbReference type="Pfam" id="PF11174">
    <property type="entry name" value="DUF2970"/>
    <property type="match status" value="1"/>
</dbReference>
<evidence type="ECO:0008006" key="4">
    <source>
        <dbReference type="Google" id="ProtNLM"/>
    </source>
</evidence>
<sequence>MTTPEMPVSKTSWLRTIQAVLWSFVGLRKNADYQQDLEKLNPFHIIGVAIVAALLFVLGLMALVNWVVVQPTGL</sequence>
<feature type="transmembrane region" description="Helical" evidence="1">
    <location>
        <begin position="43"/>
        <end position="68"/>
    </location>
</feature>
<evidence type="ECO:0000313" key="3">
    <source>
        <dbReference type="Proteomes" id="UP000037507"/>
    </source>
</evidence>
<keyword evidence="1" id="KW-0472">Membrane</keyword>
<dbReference type="InterPro" id="IPR021344">
    <property type="entry name" value="DUF2970"/>
</dbReference>
<dbReference type="OrthoDB" id="8657357at2"/>